<protein>
    <recommendedName>
        <fullName evidence="3">ATPase dynein-related AAA domain-containing protein</fullName>
    </recommendedName>
</protein>
<feature type="transmembrane region" description="Helical" evidence="2">
    <location>
        <begin position="52"/>
        <end position="82"/>
    </location>
</feature>
<feature type="transmembrane region" description="Helical" evidence="2">
    <location>
        <begin position="12"/>
        <end position="32"/>
    </location>
</feature>
<keyword evidence="1" id="KW-0175">Coiled coil</keyword>
<dbReference type="Gene3D" id="3.40.50.300">
    <property type="entry name" value="P-loop containing nucleotide triphosphate hydrolases"/>
    <property type="match status" value="1"/>
</dbReference>
<evidence type="ECO:0000256" key="2">
    <source>
        <dbReference type="SAM" id="Phobius"/>
    </source>
</evidence>
<evidence type="ECO:0000313" key="4">
    <source>
        <dbReference type="EMBL" id="QOS38935.1"/>
    </source>
</evidence>
<proteinExistence type="predicted"/>
<dbReference type="InterPro" id="IPR027417">
    <property type="entry name" value="P-loop_NTPase"/>
</dbReference>
<sequence>MIQYFEYLREMIIAVWWNFVNFMSTCFVSPWTEVPNDFVEYGSFFDTYSPGFGVAGWVFFIIFAILFVALIGAIFFGLYLLLRKYVRFVKKEIDKDELREQVERLNYELYVAVQEKDKILNMKTAYMGLGNESNINIGITNENGQQTEGEVMDARFPKLAHVDNQYRGVSTDIPFVQDLSLEELCNAFRNFAASKLKLYYKIDVIRQLFAGMATSKLIILEGISGTGKTSMAYALGKFLNFDSAIIPVQPSWKDRSELLGYYNEFTKKFNESEFLKALYTTTYRQELDVIVLDEMNLARIEYYFAEFLSIMEMRDTSQWLIDLIPAPQDDDPINLKEGKLLIPQNVEFFGTANNDDSTFTISDKVYDRAISLFFDDKGREFECDDQESMFIPYQQMVNLYNDALAQFPISEAMLHKFEDLDNFVIKHFKLAFGNRIMKQLNTFIPVYVGCGGTEMSGFDFIFTNKVLKKFESLNVAFLKDELANLNKELDRLYGRGNFPMAHAFIDNLIKNN</sequence>
<evidence type="ECO:0000313" key="5">
    <source>
        <dbReference type="Proteomes" id="UP000593591"/>
    </source>
</evidence>
<keyword evidence="2" id="KW-1133">Transmembrane helix</keyword>
<keyword evidence="2" id="KW-0812">Transmembrane</keyword>
<organism evidence="4 5">
    <name type="scientific">Treponema rectale</name>
    <dbReference type="NCBI Taxonomy" id="744512"/>
    <lineage>
        <taxon>Bacteria</taxon>
        <taxon>Pseudomonadati</taxon>
        <taxon>Spirochaetota</taxon>
        <taxon>Spirochaetia</taxon>
        <taxon>Spirochaetales</taxon>
        <taxon>Treponemataceae</taxon>
        <taxon>Treponema</taxon>
    </lineage>
</organism>
<feature type="coiled-coil region" evidence="1">
    <location>
        <begin position="468"/>
        <end position="495"/>
    </location>
</feature>
<accession>A0A7M1XJ08</accession>
<feature type="domain" description="ATPase dynein-related AAA" evidence="3">
    <location>
        <begin position="218"/>
        <end position="368"/>
    </location>
</feature>
<dbReference type="SUPFAM" id="SSF52540">
    <property type="entry name" value="P-loop containing nucleoside triphosphate hydrolases"/>
    <property type="match status" value="1"/>
</dbReference>
<evidence type="ECO:0000256" key="1">
    <source>
        <dbReference type="SAM" id="Coils"/>
    </source>
</evidence>
<dbReference type="InterPro" id="IPR011704">
    <property type="entry name" value="ATPase_dyneun-rel_AAA"/>
</dbReference>
<feature type="coiled-coil region" evidence="1">
    <location>
        <begin position="88"/>
        <end position="115"/>
    </location>
</feature>
<reference evidence="4 5" key="1">
    <citation type="submission" date="2018-08" db="EMBL/GenBank/DDBJ databases">
        <title>The first complete genome of Treponema rectale (CHPAT), a commensal spirochete of the bovine rectum.</title>
        <authorList>
            <person name="Staton G.J."/>
            <person name="Clegg S.R."/>
            <person name="Carter S.D."/>
            <person name="Radford A.D."/>
            <person name="Darby A."/>
            <person name="Hall N."/>
            <person name="Birtles R.J."/>
            <person name="Evans N.J."/>
        </authorList>
    </citation>
    <scope>NUCLEOTIDE SEQUENCE [LARGE SCALE GENOMIC DNA]</scope>
    <source>
        <strain evidence="4 5">CHPA</strain>
    </source>
</reference>
<dbReference type="GO" id="GO:0016887">
    <property type="term" value="F:ATP hydrolysis activity"/>
    <property type="evidence" value="ECO:0007669"/>
    <property type="project" value="InterPro"/>
</dbReference>
<dbReference type="EMBL" id="CP031517">
    <property type="protein sequence ID" value="QOS38935.1"/>
    <property type="molecule type" value="Genomic_DNA"/>
</dbReference>
<keyword evidence="2" id="KW-0472">Membrane</keyword>
<dbReference type="Pfam" id="PF07728">
    <property type="entry name" value="AAA_5"/>
    <property type="match status" value="1"/>
</dbReference>
<evidence type="ECO:0000259" key="3">
    <source>
        <dbReference type="Pfam" id="PF07728"/>
    </source>
</evidence>
<gene>
    <name evidence="4" type="ORF">DYE49_00070</name>
</gene>
<name>A0A7M1XJ08_9SPIR</name>
<dbReference type="KEGG" id="trc:DYE49_00070"/>
<dbReference type="GO" id="GO:0005524">
    <property type="term" value="F:ATP binding"/>
    <property type="evidence" value="ECO:0007669"/>
    <property type="project" value="InterPro"/>
</dbReference>
<dbReference type="Proteomes" id="UP000593591">
    <property type="component" value="Chromosome"/>
</dbReference>
<dbReference type="AlphaFoldDB" id="A0A7M1XJ08"/>